<evidence type="ECO:0000313" key="2">
    <source>
        <dbReference type="EMBL" id="MPC10924.1"/>
    </source>
</evidence>
<name>A0A5B7CQH4_PORTR</name>
<proteinExistence type="predicted"/>
<evidence type="ECO:0000313" key="3">
    <source>
        <dbReference type="Proteomes" id="UP000324222"/>
    </source>
</evidence>
<dbReference type="Proteomes" id="UP000324222">
    <property type="component" value="Unassembled WGS sequence"/>
</dbReference>
<protein>
    <submittedName>
        <fullName evidence="2">Uncharacterized protein</fullName>
    </submittedName>
</protein>
<dbReference type="AlphaFoldDB" id="A0A5B7CQH4"/>
<reference evidence="2 3" key="1">
    <citation type="submission" date="2019-05" db="EMBL/GenBank/DDBJ databases">
        <title>Another draft genome of Portunus trituberculatus and its Hox gene families provides insights of decapod evolution.</title>
        <authorList>
            <person name="Jeong J.-H."/>
            <person name="Song I."/>
            <person name="Kim S."/>
            <person name="Choi T."/>
            <person name="Kim D."/>
            <person name="Ryu S."/>
            <person name="Kim W."/>
        </authorList>
    </citation>
    <scope>NUCLEOTIDE SEQUENCE [LARGE SCALE GENOMIC DNA]</scope>
    <source>
        <tissue evidence="2">Muscle</tissue>
    </source>
</reference>
<evidence type="ECO:0000256" key="1">
    <source>
        <dbReference type="SAM" id="MobiDB-lite"/>
    </source>
</evidence>
<sequence>MATPNSASESSSGEGTRNIPRSDCSLGIGPKCLDILLNFFINFCNIRGSLKTEVPLAFCLCQLGET</sequence>
<keyword evidence="3" id="KW-1185">Reference proteome</keyword>
<feature type="compositionally biased region" description="Polar residues" evidence="1">
    <location>
        <begin position="1"/>
        <end position="15"/>
    </location>
</feature>
<dbReference type="EMBL" id="VSRR010000136">
    <property type="protein sequence ID" value="MPC10924.1"/>
    <property type="molecule type" value="Genomic_DNA"/>
</dbReference>
<organism evidence="2 3">
    <name type="scientific">Portunus trituberculatus</name>
    <name type="common">Swimming crab</name>
    <name type="synonym">Neptunus trituberculatus</name>
    <dbReference type="NCBI Taxonomy" id="210409"/>
    <lineage>
        <taxon>Eukaryota</taxon>
        <taxon>Metazoa</taxon>
        <taxon>Ecdysozoa</taxon>
        <taxon>Arthropoda</taxon>
        <taxon>Crustacea</taxon>
        <taxon>Multicrustacea</taxon>
        <taxon>Malacostraca</taxon>
        <taxon>Eumalacostraca</taxon>
        <taxon>Eucarida</taxon>
        <taxon>Decapoda</taxon>
        <taxon>Pleocyemata</taxon>
        <taxon>Brachyura</taxon>
        <taxon>Eubrachyura</taxon>
        <taxon>Portunoidea</taxon>
        <taxon>Portunidae</taxon>
        <taxon>Portuninae</taxon>
        <taxon>Portunus</taxon>
    </lineage>
</organism>
<comment type="caution">
    <text evidence="2">The sequence shown here is derived from an EMBL/GenBank/DDBJ whole genome shotgun (WGS) entry which is preliminary data.</text>
</comment>
<accession>A0A5B7CQH4</accession>
<gene>
    <name evidence="2" type="ORF">E2C01_003568</name>
</gene>
<feature type="region of interest" description="Disordered" evidence="1">
    <location>
        <begin position="1"/>
        <end position="24"/>
    </location>
</feature>